<reference evidence="1" key="1">
    <citation type="submission" date="2023-01" db="EMBL/GenBank/DDBJ databases">
        <title>Genome assembly of the deep-sea coral Lophelia pertusa.</title>
        <authorList>
            <person name="Herrera S."/>
            <person name="Cordes E."/>
        </authorList>
    </citation>
    <scope>NUCLEOTIDE SEQUENCE</scope>
    <source>
        <strain evidence="1">USNM1676648</strain>
        <tissue evidence="1">Polyp</tissue>
    </source>
</reference>
<evidence type="ECO:0000313" key="1">
    <source>
        <dbReference type="EMBL" id="KAJ7377493.1"/>
    </source>
</evidence>
<dbReference type="EMBL" id="MU826378">
    <property type="protein sequence ID" value="KAJ7377493.1"/>
    <property type="molecule type" value="Genomic_DNA"/>
</dbReference>
<organism evidence="1 2">
    <name type="scientific">Desmophyllum pertusum</name>
    <dbReference type="NCBI Taxonomy" id="174260"/>
    <lineage>
        <taxon>Eukaryota</taxon>
        <taxon>Metazoa</taxon>
        <taxon>Cnidaria</taxon>
        <taxon>Anthozoa</taxon>
        <taxon>Hexacorallia</taxon>
        <taxon>Scleractinia</taxon>
        <taxon>Caryophylliina</taxon>
        <taxon>Caryophylliidae</taxon>
        <taxon>Desmophyllum</taxon>
    </lineage>
</organism>
<dbReference type="OrthoDB" id="6134518at2759"/>
<gene>
    <name evidence="1" type="ORF">OS493_028937</name>
</gene>
<dbReference type="Proteomes" id="UP001163046">
    <property type="component" value="Unassembled WGS sequence"/>
</dbReference>
<evidence type="ECO:0000313" key="2">
    <source>
        <dbReference type="Proteomes" id="UP001163046"/>
    </source>
</evidence>
<keyword evidence="2" id="KW-1185">Reference proteome</keyword>
<comment type="caution">
    <text evidence="1">The sequence shown here is derived from an EMBL/GenBank/DDBJ whole genome shotgun (WGS) entry which is preliminary data.</text>
</comment>
<sequence>MKALLQETRMAHRGPGLALTPRQWGLGNSLFAWDLTPGNSASSTASSPNYTGQVALKSRFNTSKQHVIKMIVYGEFQNTLKIDRNGTVTYDGK</sequence>
<accession>A0A9W9Z986</accession>
<protein>
    <submittedName>
        <fullName evidence="1">Uncharacterized protein</fullName>
    </submittedName>
</protein>
<name>A0A9W9Z986_9CNID</name>
<dbReference type="AlphaFoldDB" id="A0A9W9Z986"/>
<proteinExistence type="predicted"/>